<gene>
    <name evidence="3" type="primary">yhfZ</name>
    <name evidence="3" type="ORF">ACFQ5K_11565</name>
</gene>
<accession>A0ABW4CZH1</accession>
<dbReference type="Gene3D" id="3.40.190.10">
    <property type="entry name" value="Periplasmic binding protein-like II"/>
    <property type="match status" value="2"/>
</dbReference>
<feature type="domain" description="Uncharacterised protein YhfZ C-terminal" evidence="2">
    <location>
        <begin position="77"/>
        <end position="304"/>
    </location>
</feature>
<dbReference type="InterPro" id="IPR036390">
    <property type="entry name" value="WH_DNA-bd_sf"/>
</dbReference>
<feature type="domain" description="YhfZ helix-turn-helix" evidence="1">
    <location>
        <begin position="27"/>
        <end position="71"/>
    </location>
</feature>
<proteinExistence type="predicted"/>
<evidence type="ECO:0000313" key="3">
    <source>
        <dbReference type="EMBL" id="MFD1442015.1"/>
    </source>
</evidence>
<dbReference type="Proteomes" id="UP001597212">
    <property type="component" value="Unassembled WGS sequence"/>
</dbReference>
<dbReference type="InterPro" id="IPR032791">
    <property type="entry name" value="YhfZ_C"/>
</dbReference>
<protein>
    <submittedName>
        <fullName evidence="3">GntR family transcriptional regulator YhfZ</fullName>
    </submittedName>
</protein>
<dbReference type="Pfam" id="PF14502">
    <property type="entry name" value="HTH_41"/>
    <property type="match status" value="1"/>
</dbReference>
<dbReference type="Gene3D" id="1.10.10.10">
    <property type="entry name" value="Winged helix-like DNA-binding domain superfamily/Winged helix DNA-binding domain"/>
    <property type="match status" value="1"/>
</dbReference>
<reference evidence="4" key="1">
    <citation type="journal article" date="2019" name="Int. J. Syst. Evol. Microbiol.">
        <title>The Global Catalogue of Microorganisms (GCM) 10K type strain sequencing project: providing services to taxonomists for standard genome sequencing and annotation.</title>
        <authorList>
            <consortium name="The Broad Institute Genomics Platform"/>
            <consortium name="The Broad Institute Genome Sequencing Center for Infectious Disease"/>
            <person name="Wu L."/>
            <person name="Ma J."/>
        </authorList>
    </citation>
    <scope>NUCLEOTIDE SEQUENCE [LARGE SCALE GENOMIC DNA]</scope>
    <source>
        <strain evidence="4">CCM 8912</strain>
    </source>
</reference>
<dbReference type="Pfam" id="PF14503">
    <property type="entry name" value="YhfZ_C"/>
    <property type="match status" value="1"/>
</dbReference>
<dbReference type="EMBL" id="JBHTOK010000078">
    <property type="protein sequence ID" value="MFD1442015.1"/>
    <property type="molecule type" value="Genomic_DNA"/>
</dbReference>
<evidence type="ECO:0000259" key="1">
    <source>
        <dbReference type="Pfam" id="PF14502"/>
    </source>
</evidence>
<dbReference type="NCBIfam" id="NF041241">
    <property type="entry name" value="YhfZ_full"/>
    <property type="match status" value="1"/>
</dbReference>
<comment type="caution">
    <text evidence="3">The sequence shown here is derived from an EMBL/GenBank/DDBJ whole genome shotgun (WGS) entry which is preliminary data.</text>
</comment>
<evidence type="ECO:0000259" key="2">
    <source>
        <dbReference type="Pfam" id="PF14503"/>
    </source>
</evidence>
<name>A0ABW4CZH1_9LACO</name>
<dbReference type="SUPFAM" id="SSF46785">
    <property type="entry name" value="Winged helix' DNA-binding domain"/>
    <property type="match status" value="1"/>
</dbReference>
<sequence length="304" mass="34098">MKAEQYRKKGIALMELARRFYLTDISDRIPTVDELCEDTGMSRGTVQSALTIMRDDKAIETQAKGKLGTYLTAKNENTLLSYLDSRGLVCAMPLPYTKHYEGLATALYKSFSGSPLRLNLAYVSGSLNRLDGLLNNRYNFIITSGLTADYLEENYQVKKIFELPTESYLSEHVIVFSKGSDKVIKEGMRIGVDTKSLDYALLTNEALNKRHVKRVGVPYNQIVQQIISGKIDAAIWNKDEIMSKNYKVSYREIDSPSVRRASQAVLIGGNNSDFIQAVVRQRVHTSEIMAIQKGVVSGSILPEY</sequence>
<keyword evidence="4" id="KW-1185">Reference proteome</keyword>
<dbReference type="RefSeq" id="WP_125755154.1">
    <property type="nucleotide sequence ID" value="NZ_JBHTOK010000078.1"/>
</dbReference>
<dbReference type="SUPFAM" id="SSF53850">
    <property type="entry name" value="Periplasmic binding protein-like II"/>
    <property type="match status" value="1"/>
</dbReference>
<evidence type="ECO:0000313" key="4">
    <source>
        <dbReference type="Proteomes" id="UP001597212"/>
    </source>
</evidence>
<organism evidence="3 4">
    <name type="scientific">Lacticaseibacillus hegangensis</name>
    <dbReference type="NCBI Taxonomy" id="2486010"/>
    <lineage>
        <taxon>Bacteria</taxon>
        <taxon>Bacillati</taxon>
        <taxon>Bacillota</taxon>
        <taxon>Bacilli</taxon>
        <taxon>Lactobacillales</taxon>
        <taxon>Lactobacillaceae</taxon>
        <taxon>Lacticaseibacillus</taxon>
    </lineage>
</organism>
<dbReference type="InterPro" id="IPR041444">
    <property type="entry name" value="HTH_41"/>
</dbReference>
<dbReference type="InterPro" id="IPR036388">
    <property type="entry name" value="WH-like_DNA-bd_sf"/>
</dbReference>